<dbReference type="InterPro" id="IPR013595">
    <property type="entry name" value="Pept_S33_TAP-like_C"/>
</dbReference>
<gene>
    <name evidence="2" type="ORF">EV652_104371</name>
</gene>
<feature type="domain" description="Peptidase S33 tripeptidyl aminopeptidase-like C-terminal" evidence="1">
    <location>
        <begin position="1"/>
        <end position="66"/>
    </location>
</feature>
<name>A0A4R2HS26_9ACTN</name>
<sequence length="98" mass="10689">MLVVGNFFDGVTDYAGAVASDQLLRNSRLLSYAGWGHTAYGRSQCVTDYVDAYLLTVSLPPHGKVCPANPNPFLVGAARELRRTAPLVGLPPPWFVRR</sequence>
<proteinExistence type="predicted"/>
<dbReference type="Pfam" id="PF08386">
    <property type="entry name" value="Abhydrolase_4"/>
    <property type="match status" value="1"/>
</dbReference>
<keyword evidence="3" id="KW-1185">Reference proteome</keyword>
<reference evidence="2 3" key="1">
    <citation type="journal article" date="2015" name="Stand. Genomic Sci.">
        <title>Genomic Encyclopedia of Bacterial and Archaeal Type Strains, Phase III: the genomes of soil and plant-associated and newly described type strains.</title>
        <authorList>
            <person name="Whitman W.B."/>
            <person name="Woyke T."/>
            <person name="Klenk H.P."/>
            <person name="Zhou Y."/>
            <person name="Lilburn T.G."/>
            <person name="Beck B.J."/>
            <person name="De Vos P."/>
            <person name="Vandamme P."/>
            <person name="Eisen J.A."/>
            <person name="Garrity G."/>
            <person name="Hugenholtz P."/>
            <person name="Kyrpides N.C."/>
        </authorList>
    </citation>
    <scope>NUCLEOTIDE SEQUENCE [LARGE SCALE GENOMIC DNA]</scope>
    <source>
        <strain evidence="2 3">VKM Ac-2572</strain>
    </source>
</reference>
<dbReference type="Proteomes" id="UP000294508">
    <property type="component" value="Unassembled WGS sequence"/>
</dbReference>
<protein>
    <submittedName>
        <fullName evidence="2">TAP-like protein</fullName>
    </submittedName>
</protein>
<comment type="caution">
    <text evidence="2">The sequence shown here is derived from an EMBL/GenBank/DDBJ whole genome shotgun (WGS) entry which is preliminary data.</text>
</comment>
<accession>A0A4R2HS26</accession>
<dbReference type="AlphaFoldDB" id="A0A4R2HS26"/>
<evidence type="ECO:0000313" key="2">
    <source>
        <dbReference type="EMBL" id="TCO32765.1"/>
    </source>
</evidence>
<dbReference type="EMBL" id="SLWN01000004">
    <property type="protein sequence ID" value="TCO32765.1"/>
    <property type="molecule type" value="Genomic_DNA"/>
</dbReference>
<organism evidence="2 3">
    <name type="scientific">Kribbella steppae</name>
    <dbReference type="NCBI Taxonomy" id="2512223"/>
    <lineage>
        <taxon>Bacteria</taxon>
        <taxon>Bacillati</taxon>
        <taxon>Actinomycetota</taxon>
        <taxon>Actinomycetes</taxon>
        <taxon>Propionibacteriales</taxon>
        <taxon>Kribbellaceae</taxon>
        <taxon>Kribbella</taxon>
    </lineage>
</organism>
<evidence type="ECO:0000259" key="1">
    <source>
        <dbReference type="Pfam" id="PF08386"/>
    </source>
</evidence>
<evidence type="ECO:0000313" key="3">
    <source>
        <dbReference type="Proteomes" id="UP000294508"/>
    </source>
</evidence>